<dbReference type="Pfam" id="PF25109">
    <property type="entry name" value="HAD_PNKP"/>
    <property type="match status" value="1"/>
</dbReference>
<accession>A0A402BGF6</accession>
<evidence type="ECO:0000259" key="1">
    <source>
        <dbReference type="Pfam" id="PF25109"/>
    </source>
</evidence>
<dbReference type="AlphaFoldDB" id="A0A402BGF6"/>
<dbReference type="SUPFAM" id="SSF56784">
    <property type="entry name" value="HAD-like"/>
    <property type="match status" value="1"/>
</dbReference>
<dbReference type="Gene3D" id="3.40.50.300">
    <property type="entry name" value="P-loop containing nucleotide triphosphate hydrolases"/>
    <property type="match status" value="1"/>
</dbReference>
<organism evidence="2 3">
    <name type="scientific">Dictyobacter alpinus</name>
    <dbReference type="NCBI Taxonomy" id="2014873"/>
    <lineage>
        <taxon>Bacteria</taxon>
        <taxon>Bacillati</taxon>
        <taxon>Chloroflexota</taxon>
        <taxon>Ktedonobacteria</taxon>
        <taxon>Ktedonobacterales</taxon>
        <taxon>Dictyobacteraceae</taxon>
        <taxon>Dictyobacter</taxon>
    </lineage>
</organism>
<dbReference type="RefSeq" id="WP_126630530.1">
    <property type="nucleotide sequence ID" value="NZ_BIFT01000002.1"/>
</dbReference>
<dbReference type="InterPro" id="IPR027417">
    <property type="entry name" value="P-loop_NTPase"/>
</dbReference>
<dbReference type="InterPro" id="IPR056782">
    <property type="entry name" value="HAD_PNKP"/>
</dbReference>
<dbReference type="Pfam" id="PF13671">
    <property type="entry name" value="AAA_33"/>
    <property type="match status" value="1"/>
</dbReference>
<keyword evidence="3" id="KW-1185">Reference proteome</keyword>
<dbReference type="OrthoDB" id="484613at2"/>
<comment type="caution">
    <text evidence="2">The sequence shown here is derived from an EMBL/GenBank/DDBJ whole genome shotgun (WGS) entry which is preliminary data.</text>
</comment>
<feature type="domain" description="Polynucleotide kinase PNKP phosphatase" evidence="1">
    <location>
        <begin position="149"/>
        <end position="282"/>
    </location>
</feature>
<sequence>MKTVLFLKGLPASGKSTYAKKLVDDHPGKYKRISKDDLRAMVDNGRWSKSNEKFILNVRDNLILLALQEGYHPIVDDTNLHPKHEQAIRELVKGQATVEVKDFTDVPLETCIERDRHRANYVGEQVIRKMYRDFLQVAPPVINDDPKLPKAIICDLDGTLAVLNGRNPYDAAKCEQDLVNEHIATIVRFYSQTVHVLLVSGRKESHRPQTMNWLAQHTIPYTSLWMRQDDDNRKDSLVKEDIYREHIQGKYAIQFCLDDRNSVVDLWRSLGLICLQVADGDF</sequence>
<name>A0A402BGF6_9CHLR</name>
<evidence type="ECO:0000313" key="2">
    <source>
        <dbReference type="EMBL" id="GCE30443.1"/>
    </source>
</evidence>
<dbReference type="Gene3D" id="3.40.50.1000">
    <property type="entry name" value="HAD superfamily/HAD-like"/>
    <property type="match status" value="1"/>
</dbReference>
<dbReference type="Proteomes" id="UP000287171">
    <property type="component" value="Unassembled WGS sequence"/>
</dbReference>
<proteinExistence type="predicted"/>
<dbReference type="SUPFAM" id="SSF52540">
    <property type="entry name" value="P-loop containing nucleoside triphosphate hydrolases"/>
    <property type="match status" value="1"/>
</dbReference>
<dbReference type="EMBL" id="BIFT01000002">
    <property type="protein sequence ID" value="GCE30443.1"/>
    <property type="molecule type" value="Genomic_DNA"/>
</dbReference>
<gene>
    <name evidence="2" type="ORF">KDA_59270</name>
</gene>
<dbReference type="InterPro" id="IPR023214">
    <property type="entry name" value="HAD_sf"/>
</dbReference>
<dbReference type="InterPro" id="IPR036412">
    <property type="entry name" value="HAD-like_sf"/>
</dbReference>
<protein>
    <recommendedName>
        <fullName evidence="1">Polynucleotide kinase PNKP phosphatase domain-containing protein</fullName>
    </recommendedName>
</protein>
<reference evidence="3" key="1">
    <citation type="submission" date="2018-12" db="EMBL/GenBank/DDBJ databases">
        <title>Tengunoibacter tsumagoiensis gen. nov., sp. nov., Dictyobacter kobayashii sp. nov., D. alpinus sp. nov., and D. joshuensis sp. nov. and description of Dictyobacteraceae fam. nov. within the order Ktedonobacterales isolated from Tengu-no-mugimeshi.</title>
        <authorList>
            <person name="Wang C.M."/>
            <person name="Zheng Y."/>
            <person name="Sakai Y."/>
            <person name="Toyoda A."/>
            <person name="Minakuchi Y."/>
            <person name="Abe K."/>
            <person name="Yokota A."/>
            <person name="Yabe S."/>
        </authorList>
    </citation>
    <scope>NUCLEOTIDE SEQUENCE [LARGE SCALE GENOMIC DNA]</scope>
    <source>
        <strain evidence="3">Uno16</strain>
    </source>
</reference>
<evidence type="ECO:0000313" key="3">
    <source>
        <dbReference type="Proteomes" id="UP000287171"/>
    </source>
</evidence>